<dbReference type="HOGENOM" id="CLU_127286_0_0_1"/>
<dbReference type="STRING" id="225164.V3YY31"/>
<accession>V3YY31</accession>
<dbReference type="OrthoDB" id="78308at2759"/>
<dbReference type="OMA" id="ICEHICT"/>
<protein>
    <submittedName>
        <fullName evidence="1">Uncharacterized protein</fullName>
    </submittedName>
</protein>
<reference evidence="1 2" key="1">
    <citation type="journal article" date="2013" name="Nature">
        <title>Insights into bilaterian evolution from three spiralian genomes.</title>
        <authorList>
            <person name="Simakov O."/>
            <person name="Marletaz F."/>
            <person name="Cho S.J."/>
            <person name="Edsinger-Gonzales E."/>
            <person name="Havlak P."/>
            <person name="Hellsten U."/>
            <person name="Kuo D.H."/>
            <person name="Larsson T."/>
            <person name="Lv J."/>
            <person name="Arendt D."/>
            <person name="Savage R."/>
            <person name="Osoegawa K."/>
            <person name="de Jong P."/>
            <person name="Grimwood J."/>
            <person name="Chapman J.A."/>
            <person name="Shapiro H."/>
            <person name="Aerts A."/>
            <person name="Otillar R.P."/>
            <person name="Terry A.Y."/>
            <person name="Boore J.L."/>
            <person name="Grigoriev I.V."/>
            <person name="Lindberg D.R."/>
            <person name="Seaver E.C."/>
            <person name="Weisblat D.A."/>
            <person name="Putnam N.H."/>
            <person name="Rokhsar D.S."/>
        </authorList>
    </citation>
    <scope>NUCLEOTIDE SEQUENCE [LARGE SCALE GENOMIC DNA]</scope>
</reference>
<dbReference type="AlphaFoldDB" id="V3YY31"/>
<organism evidence="1 2">
    <name type="scientific">Lottia gigantea</name>
    <name type="common">Giant owl limpet</name>
    <dbReference type="NCBI Taxonomy" id="225164"/>
    <lineage>
        <taxon>Eukaryota</taxon>
        <taxon>Metazoa</taxon>
        <taxon>Spiralia</taxon>
        <taxon>Lophotrochozoa</taxon>
        <taxon>Mollusca</taxon>
        <taxon>Gastropoda</taxon>
        <taxon>Patellogastropoda</taxon>
        <taxon>Lottioidea</taxon>
        <taxon>Lottiidae</taxon>
        <taxon>Lottia</taxon>
    </lineage>
</organism>
<gene>
    <name evidence="1" type="ORF">LOTGIDRAFT_134029</name>
</gene>
<dbReference type="GO" id="GO:0036064">
    <property type="term" value="C:ciliary basal body"/>
    <property type="evidence" value="ECO:0007669"/>
    <property type="project" value="TreeGrafter"/>
</dbReference>
<dbReference type="KEGG" id="lgi:LOTGIDRAFT_134029"/>
<dbReference type="GO" id="GO:0044782">
    <property type="term" value="P:cilium organization"/>
    <property type="evidence" value="ECO:0007669"/>
    <property type="project" value="TreeGrafter"/>
</dbReference>
<dbReference type="Gene3D" id="3.80.10.10">
    <property type="entry name" value="Ribonuclease Inhibitor"/>
    <property type="match status" value="1"/>
</dbReference>
<evidence type="ECO:0000313" key="2">
    <source>
        <dbReference type="Proteomes" id="UP000030746"/>
    </source>
</evidence>
<dbReference type="PANTHER" id="PTHR24110:SF3">
    <property type="entry name" value="CENTROSOMAL PROTEIN OF 78 KDA"/>
    <property type="match status" value="1"/>
</dbReference>
<dbReference type="InterPro" id="IPR032675">
    <property type="entry name" value="LRR_dom_sf"/>
</dbReference>
<dbReference type="Proteomes" id="UP000030746">
    <property type="component" value="Unassembled WGS sequence"/>
</dbReference>
<dbReference type="CTD" id="20233509"/>
<proteinExistence type="predicted"/>
<sequence>MIQSVQVRQRGAYDFESHYNDLCALQDSVPLSTVKSFLSQGVLDISGDKIRANDWKPILDTLQINKSLQFVAIRSNFVAPVEDQDVKSSVKKQKTPAIRSREITYRLCKALQECLSKSPALTCVELQGLPLRQRDLNAIVKVSYFPFNV</sequence>
<evidence type="ECO:0000313" key="1">
    <source>
        <dbReference type="EMBL" id="ESO83028.1"/>
    </source>
</evidence>
<dbReference type="RefSeq" id="XP_009066211.1">
    <property type="nucleotide sequence ID" value="XM_009067963.1"/>
</dbReference>
<keyword evidence="2" id="KW-1185">Reference proteome</keyword>
<dbReference type="SUPFAM" id="SSF52047">
    <property type="entry name" value="RNI-like"/>
    <property type="match status" value="1"/>
</dbReference>
<dbReference type="GeneID" id="20233509"/>
<name>V3YY31_LOTGI</name>
<dbReference type="EMBL" id="KB203796">
    <property type="protein sequence ID" value="ESO83028.1"/>
    <property type="molecule type" value="Genomic_DNA"/>
</dbReference>
<dbReference type="GO" id="GO:0005813">
    <property type="term" value="C:centrosome"/>
    <property type="evidence" value="ECO:0007669"/>
    <property type="project" value="TreeGrafter"/>
</dbReference>
<dbReference type="PANTHER" id="PTHR24110">
    <property type="entry name" value="CENTROSOMAL PROTEIN OF 78 KDA"/>
    <property type="match status" value="1"/>
</dbReference>